<proteinExistence type="predicted"/>
<dbReference type="SUPFAM" id="SSF109854">
    <property type="entry name" value="DinB/YfiT-like putative metalloenzymes"/>
    <property type="match status" value="1"/>
</dbReference>
<organism evidence="2 3">
    <name type="scientific">Flavobacterium sinopsychrotolerans</name>
    <dbReference type="NCBI Taxonomy" id="604089"/>
    <lineage>
        <taxon>Bacteria</taxon>
        <taxon>Pseudomonadati</taxon>
        <taxon>Bacteroidota</taxon>
        <taxon>Flavobacteriia</taxon>
        <taxon>Flavobacteriales</taxon>
        <taxon>Flavobacteriaceae</taxon>
        <taxon>Flavobacterium</taxon>
    </lineage>
</organism>
<reference evidence="3" key="1">
    <citation type="submission" date="2016-10" db="EMBL/GenBank/DDBJ databases">
        <authorList>
            <person name="Varghese N."/>
            <person name="Submissions S."/>
        </authorList>
    </citation>
    <scope>NUCLEOTIDE SEQUENCE [LARGE SCALE GENOMIC DNA]</scope>
    <source>
        <strain evidence="3">CGMCC 1.8704</strain>
    </source>
</reference>
<dbReference type="AlphaFoldDB" id="A0A1H8QTI1"/>
<accession>A0A1H8QTI1</accession>
<gene>
    <name evidence="2" type="ORF">SAMN04487942_3129</name>
</gene>
<evidence type="ECO:0000259" key="1">
    <source>
        <dbReference type="Pfam" id="PF12867"/>
    </source>
</evidence>
<evidence type="ECO:0000313" key="2">
    <source>
        <dbReference type="EMBL" id="SEO57278.1"/>
    </source>
</evidence>
<sequence length="186" mass="22078">MNSMKNSVLEKLRYPIGKFIAPEIYSSNYLTIKIAEIASFPERLTKEVVSLTEEQLDTPYRENGWTIRQVIHHCAESHMNCFIRIKWALTEDKPVIKFYHEDRWAELHDNLTMPIQPTLSFLEGLHFRLVYLMKSLSEDDLEKSFIHPEHNATFQLKEIIGTYAWHGNHHLSQIIEFKKIYDFKIQ</sequence>
<dbReference type="Pfam" id="PF12867">
    <property type="entry name" value="DinB_2"/>
    <property type="match status" value="1"/>
</dbReference>
<keyword evidence="3" id="KW-1185">Reference proteome</keyword>
<feature type="domain" description="DinB-like" evidence="1">
    <location>
        <begin position="41"/>
        <end position="174"/>
    </location>
</feature>
<dbReference type="InterPro" id="IPR034660">
    <property type="entry name" value="DinB/YfiT-like"/>
</dbReference>
<dbReference type="EMBL" id="FODN01000008">
    <property type="protein sequence ID" value="SEO57278.1"/>
    <property type="molecule type" value="Genomic_DNA"/>
</dbReference>
<protein>
    <submittedName>
        <fullName evidence="2">DinB superfamily protein</fullName>
    </submittedName>
</protein>
<dbReference type="NCBIfam" id="NF009807">
    <property type="entry name" value="PRK13291.1"/>
    <property type="match status" value="1"/>
</dbReference>
<dbReference type="Gene3D" id="1.20.120.450">
    <property type="entry name" value="dinb family like domain"/>
    <property type="match status" value="1"/>
</dbReference>
<dbReference type="InterPro" id="IPR024775">
    <property type="entry name" value="DinB-like"/>
</dbReference>
<dbReference type="Proteomes" id="UP000198657">
    <property type="component" value="Unassembled WGS sequence"/>
</dbReference>
<evidence type="ECO:0000313" key="3">
    <source>
        <dbReference type="Proteomes" id="UP000198657"/>
    </source>
</evidence>
<dbReference type="STRING" id="604089.SAMN04487942_3129"/>
<name>A0A1H8QTI1_9FLAO</name>